<feature type="domain" description="Cytochrome c" evidence="19">
    <location>
        <begin position="297"/>
        <end position="449"/>
    </location>
</feature>
<dbReference type="GO" id="GO:0006122">
    <property type="term" value="P:mitochondrial electron transport, ubiquinol to cytochrome c"/>
    <property type="evidence" value="ECO:0007669"/>
    <property type="project" value="TreeGrafter"/>
</dbReference>
<dbReference type="OrthoDB" id="5925at2759"/>
<gene>
    <name evidence="20" type="ORF">PaG_05802</name>
</gene>
<keyword evidence="12" id="KW-1133">Transmembrane helix</keyword>
<comment type="cofactor">
    <cofactor evidence="17">
        <name>heme c</name>
        <dbReference type="ChEBI" id="CHEBI:61717"/>
    </cofactor>
    <text evidence="17">Binds 1 heme c group covalently per subunit.</text>
</comment>
<feature type="binding site" description="covalent" evidence="17">
    <location>
        <position position="313"/>
    </location>
    <ligand>
        <name>heme c</name>
        <dbReference type="ChEBI" id="CHEBI:61717"/>
    </ligand>
</feature>
<comment type="subcellular location">
    <subcellularLocation>
        <location evidence="1">Mitochondrion inner membrane</location>
    </subcellularLocation>
</comment>
<keyword evidence="9" id="KW-0999">Mitochondrion inner membrane</keyword>
<dbReference type="Gene3D" id="1.20.5.100">
    <property type="entry name" value="Cytochrome c1, transmembrane anchor, C-terminal"/>
    <property type="match status" value="1"/>
</dbReference>
<evidence type="ECO:0000256" key="18">
    <source>
        <dbReference type="SAM" id="MobiDB-lite"/>
    </source>
</evidence>
<evidence type="ECO:0000256" key="15">
    <source>
        <dbReference type="ARBA" id="ARBA00023136"/>
    </source>
</evidence>
<comment type="caution">
    <text evidence="20">The sequence shown here is derived from an EMBL/GenBank/DDBJ whole genome shotgun (WGS) entry which is preliminary data.</text>
</comment>
<keyword evidence="15" id="KW-0472">Membrane</keyword>
<evidence type="ECO:0000256" key="9">
    <source>
        <dbReference type="ARBA" id="ARBA00022792"/>
    </source>
</evidence>
<evidence type="ECO:0000256" key="7">
    <source>
        <dbReference type="ARBA" id="ARBA00022692"/>
    </source>
</evidence>
<evidence type="ECO:0000256" key="12">
    <source>
        <dbReference type="ARBA" id="ARBA00022989"/>
    </source>
</evidence>
<dbReference type="InterPro" id="IPR021157">
    <property type="entry name" value="Cyt_c1_TM_anchor_C"/>
</dbReference>
<dbReference type="GO" id="GO:0005743">
    <property type="term" value="C:mitochondrial inner membrane"/>
    <property type="evidence" value="ECO:0007669"/>
    <property type="project" value="UniProtKB-SubCell"/>
</dbReference>
<dbReference type="SUPFAM" id="SSF81496">
    <property type="entry name" value="Cytochrome c1 subunit of cytochrome bc1 complex (Ubiquinol-cytochrome c reductase), transmembrane anchor"/>
    <property type="match status" value="1"/>
</dbReference>
<dbReference type="FunFam" id="1.10.760.10:FF:000002">
    <property type="entry name" value="Cytochrome c1, heme protein"/>
    <property type="match status" value="1"/>
</dbReference>
<keyword evidence="8 17" id="KW-0479">Metal-binding</keyword>
<proteinExistence type="inferred from homology"/>
<evidence type="ECO:0000256" key="17">
    <source>
        <dbReference type="PIRSR" id="PIRSR602326-1"/>
    </source>
</evidence>
<evidence type="ECO:0000256" key="14">
    <source>
        <dbReference type="ARBA" id="ARBA00023128"/>
    </source>
</evidence>
<evidence type="ECO:0000256" key="3">
    <source>
        <dbReference type="ARBA" id="ARBA00012951"/>
    </source>
</evidence>
<feature type="compositionally biased region" description="Polar residues" evidence="18">
    <location>
        <begin position="157"/>
        <end position="167"/>
    </location>
</feature>
<evidence type="ECO:0000256" key="8">
    <source>
        <dbReference type="ARBA" id="ARBA00022723"/>
    </source>
</evidence>
<dbReference type="GO" id="GO:0046872">
    <property type="term" value="F:metal ion binding"/>
    <property type="evidence" value="ECO:0007669"/>
    <property type="project" value="UniProtKB-KW"/>
</dbReference>
<dbReference type="Gene3D" id="1.10.760.10">
    <property type="entry name" value="Cytochrome c-like domain"/>
    <property type="match status" value="1"/>
</dbReference>
<reference evidence="20 21" key="1">
    <citation type="journal article" date="2014" name="Genome Announc.">
        <title>Genome sequence of the basidiomycetous fungus Pseudozyma aphidis DSM70725, an efficient producer of biosurfactant mannosylerythritol lipids.</title>
        <authorList>
            <person name="Lorenz S."/>
            <person name="Guenther M."/>
            <person name="Grumaz C."/>
            <person name="Rupp S."/>
            <person name="Zibek S."/>
            <person name="Sohn K."/>
        </authorList>
    </citation>
    <scope>NUCLEOTIDE SEQUENCE [LARGE SCALE GENOMIC DNA]</scope>
    <source>
        <strain evidence="21">ATCC 32657 / CBS 517.83 / DSM 70725 / JCM 10318 / NBRC 10182 / NRRL Y-7954 / St-0401</strain>
    </source>
</reference>
<evidence type="ECO:0000256" key="13">
    <source>
        <dbReference type="ARBA" id="ARBA00023004"/>
    </source>
</evidence>
<feature type="binding site" description="covalent" evidence="17">
    <location>
        <position position="433"/>
    </location>
    <ligand>
        <name>heme c</name>
        <dbReference type="ChEBI" id="CHEBI:61717"/>
    </ligand>
</feature>
<evidence type="ECO:0000256" key="1">
    <source>
        <dbReference type="ARBA" id="ARBA00004273"/>
    </source>
</evidence>
<evidence type="ECO:0000256" key="6">
    <source>
        <dbReference type="ARBA" id="ARBA00022660"/>
    </source>
</evidence>
<keyword evidence="7" id="KW-0812">Transmembrane</keyword>
<name>W3VFE1_MOEAP</name>
<dbReference type="FunFam" id="1.20.5.100:FF:000003">
    <property type="entry name" value="Cytochrome c1, heme protein, mitochondrial"/>
    <property type="match status" value="1"/>
</dbReference>
<dbReference type="InterPro" id="IPR002326">
    <property type="entry name" value="Cyt_c1"/>
</dbReference>
<accession>W3VFE1</accession>
<dbReference type="AlphaFoldDB" id="W3VFE1"/>
<keyword evidence="4" id="KW-0813">Transport</keyword>
<feature type="binding site" description="covalent" evidence="17">
    <location>
        <position position="310"/>
    </location>
    <ligand>
        <name>heme c</name>
        <dbReference type="ChEBI" id="CHEBI:61717"/>
    </ligand>
</feature>
<dbReference type="Proteomes" id="UP000019462">
    <property type="component" value="Unassembled WGS sequence"/>
</dbReference>
<feature type="region of interest" description="Disordered" evidence="18">
    <location>
        <begin position="148"/>
        <end position="172"/>
    </location>
</feature>
<protein>
    <recommendedName>
        <fullName evidence="3">quinol--cytochrome-c reductase</fullName>
        <ecNumber evidence="3">7.1.1.8</ecNumber>
    </recommendedName>
</protein>
<evidence type="ECO:0000256" key="4">
    <source>
        <dbReference type="ARBA" id="ARBA00022448"/>
    </source>
</evidence>
<keyword evidence="11" id="KW-0249">Electron transport</keyword>
<evidence type="ECO:0000256" key="5">
    <source>
        <dbReference type="ARBA" id="ARBA00022617"/>
    </source>
</evidence>
<evidence type="ECO:0000313" key="20">
    <source>
        <dbReference type="EMBL" id="ETS60254.1"/>
    </source>
</evidence>
<dbReference type="GO" id="GO:0020037">
    <property type="term" value="F:heme binding"/>
    <property type="evidence" value="ECO:0007669"/>
    <property type="project" value="InterPro"/>
</dbReference>
<keyword evidence="6" id="KW-0679">Respiratory chain</keyword>
<evidence type="ECO:0000259" key="19">
    <source>
        <dbReference type="PROSITE" id="PS51007"/>
    </source>
</evidence>
<comment type="catalytic activity">
    <reaction evidence="16">
        <text>a quinol + 2 Fe(III)-[cytochrome c](out) = a quinone + 2 Fe(II)-[cytochrome c](out) + 2 H(+)(out)</text>
        <dbReference type="Rhea" id="RHEA:11484"/>
        <dbReference type="Rhea" id="RHEA-COMP:10350"/>
        <dbReference type="Rhea" id="RHEA-COMP:14399"/>
        <dbReference type="ChEBI" id="CHEBI:15378"/>
        <dbReference type="ChEBI" id="CHEBI:24646"/>
        <dbReference type="ChEBI" id="CHEBI:29033"/>
        <dbReference type="ChEBI" id="CHEBI:29034"/>
        <dbReference type="ChEBI" id="CHEBI:132124"/>
        <dbReference type="EC" id="7.1.1.8"/>
    </reaction>
</comment>
<dbReference type="PROSITE" id="PS51007">
    <property type="entry name" value="CYTC"/>
    <property type="match status" value="1"/>
</dbReference>
<dbReference type="SUPFAM" id="SSF46626">
    <property type="entry name" value="Cytochrome c"/>
    <property type="match status" value="1"/>
</dbReference>
<comment type="similarity">
    <text evidence="2">Belongs to the cytochrome c family.</text>
</comment>
<keyword evidence="5 17" id="KW-0349">Heme</keyword>
<dbReference type="HOGENOM" id="CLU_040334_1_1_1"/>
<dbReference type="EMBL" id="AWNI01000038">
    <property type="protein sequence ID" value="ETS60254.1"/>
    <property type="molecule type" value="Genomic_DNA"/>
</dbReference>
<keyword evidence="14" id="KW-0496">Mitochondrion</keyword>
<dbReference type="PANTHER" id="PTHR10266:SF3">
    <property type="entry name" value="CYTOCHROME C1, HEME PROTEIN, MITOCHONDRIAL"/>
    <property type="match status" value="1"/>
</dbReference>
<dbReference type="EC" id="7.1.1.8" evidence="3"/>
<feature type="region of interest" description="Disordered" evidence="18">
    <location>
        <begin position="107"/>
        <end position="127"/>
    </location>
</feature>
<dbReference type="PRINTS" id="PR00603">
    <property type="entry name" value="CYTOCHROMEC1"/>
</dbReference>
<evidence type="ECO:0000256" key="2">
    <source>
        <dbReference type="ARBA" id="ARBA00006488"/>
    </source>
</evidence>
<keyword evidence="13 17" id="KW-0408">Iron</keyword>
<sequence>MAPQRSAARQGEARPSQVDFKWDCCPVDAIQECALVTVEALGPHPITNPRAASPSPLLLTSPSPPTPPSPHLFFTIRLAIITMANLFNSARTAFRAAVNGSAASVGIQSHQQPMPSSRRISDHSHTPTAVTTGTIISIRLHLIEPATASPPDHRARQSQCSSAQNGATDAPPSRRSIRLVIIFTMARRDGISKTGRLDSTLAGHADGTHRTDTAYLNSGVRNASTHAAPNASQSFLTSRSSAIAATAVAAGSVAWYSHLYGTLPFLDTASANMADEGLHPPKYPWSHSGVFETFDHASIRRGYQVYREVCSSCHSLDRIAWRNLVGQSHTVDEAKAMAEEVEYEDGPDDEGSMFQRPGKLADYMPRPYANDEAARAANAGALPPDLSLMVKARHGGADYIFALLTGYTDPPAGVKVQDGLNYNSYFPGTQIAMARVLYDGLVDYEDGTPATTSQMAKDVVTFLHFCAEPEHDTRKKMGMQAVIVLSSLTALSLWVKRFKWAGIKSRKIIYNPPSAH</sequence>
<evidence type="ECO:0000256" key="16">
    <source>
        <dbReference type="ARBA" id="ARBA00029351"/>
    </source>
</evidence>
<dbReference type="GO" id="GO:0008121">
    <property type="term" value="F:quinol-cytochrome-c reductase activity"/>
    <property type="evidence" value="ECO:0007669"/>
    <property type="project" value="UniProtKB-EC"/>
</dbReference>
<keyword evidence="10" id="KW-1278">Translocase</keyword>
<evidence type="ECO:0000256" key="11">
    <source>
        <dbReference type="ARBA" id="ARBA00022982"/>
    </source>
</evidence>
<feature type="binding site" description="covalent" evidence="17">
    <location>
        <position position="314"/>
    </location>
    <ligand>
        <name>heme c</name>
        <dbReference type="ChEBI" id="CHEBI:61717"/>
    </ligand>
</feature>
<dbReference type="InterPro" id="IPR009056">
    <property type="entry name" value="Cyt_c-like_dom"/>
</dbReference>
<evidence type="ECO:0000256" key="10">
    <source>
        <dbReference type="ARBA" id="ARBA00022967"/>
    </source>
</evidence>
<dbReference type="Pfam" id="PF02167">
    <property type="entry name" value="Cytochrom_C1"/>
    <property type="match status" value="1"/>
</dbReference>
<dbReference type="PANTHER" id="PTHR10266">
    <property type="entry name" value="CYTOCHROME C1"/>
    <property type="match status" value="1"/>
</dbReference>
<dbReference type="InterPro" id="IPR036909">
    <property type="entry name" value="Cyt_c-like_dom_sf"/>
</dbReference>
<keyword evidence="21" id="KW-1185">Reference proteome</keyword>
<organism evidence="20 21">
    <name type="scientific">Moesziomyces aphidis</name>
    <name type="common">Pseudozyma aphidis</name>
    <dbReference type="NCBI Taxonomy" id="84754"/>
    <lineage>
        <taxon>Eukaryota</taxon>
        <taxon>Fungi</taxon>
        <taxon>Dikarya</taxon>
        <taxon>Basidiomycota</taxon>
        <taxon>Ustilaginomycotina</taxon>
        <taxon>Ustilaginomycetes</taxon>
        <taxon>Ustilaginales</taxon>
        <taxon>Ustilaginaceae</taxon>
        <taxon>Moesziomyces</taxon>
    </lineage>
</organism>
<evidence type="ECO:0000313" key="21">
    <source>
        <dbReference type="Proteomes" id="UP000019462"/>
    </source>
</evidence>